<keyword evidence="3" id="KW-1185">Reference proteome</keyword>
<dbReference type="Pfam" id="PF07508">
    <property type="entry name" value="Recombinase"/>
    <property type="match status" value="1"/>
</dbReference>
<evidence type="ECO:0000259" key="1">
    <source>
        <dbReference type="Pfam" id="PF07508"/>
    </source>
</evidence>
<dbReference type="InterPro" id="IPR038109">
    <property type="entry name" value="DNA_bind_recomb_sf"/>
</dbReference>
<dbReference type="Proteomes" id="UP001501367">
    <property type="component" value="Unassembled WGS sequence"/>
</dbReference>
<dbReference type="RefSeq" id="WP_198854928.1">
    <property type="nucleotide sequence ID" value="NZ_CP121110.1"/>
</dbReference>
<evidence type="ECO:0000313" key="3">
    <source>
        <dbReference type="Proteomes" id="UP001501367"/>
    </source>
</evidence>
<protein>
    <recommendedName>
        <fullName evidence="1">Recombinase domain-containing protein</fullName>
    </recommendedName>
</protein>
<accession>A0ABP7ET77</accession>
<dbReference type="EMBL" id="BAABDT010000001">
    <property type="protein sequence ID" value="GAA3724438.1"/>
    <property type="molecule type" value="Genomic_DNA"/>
</dbReference>
<dbReference type="InterPro" id="IPR011109">
    <property type="entry name" value="DNA_bind_recombinase_dom"/>
</dbReference>
<feature type="domain" description="Recombinase" evidence="1">
    <location>
        <begin position="2"/>
        <end position="48"/>
    </location>
</feature>
<proteinExistence type="predicted"/>
<gene>
    <name evidence="2" type="ORF">GCM10022422_01860</name>
</gene>
<dbReference type="Gene3D" id="3.90.1750.20">
    <property type="entry name" value="Putative Large Serine Recombinase, Chain B, Domain 2"/>
    <property type="match status" value="1"/>
</dbReference>
<evidence type="ECO:0000313" key="2">
    <source>
        <dbReference type="EMBL" id="GAA3724438.1"/>
    </source>
</evidence>
<sequence length="102" mass="11812">MNMLRNFLYVGRIVVPEWKKELLEIVDGLHSRIVSEEIFEKVASILSDKKRKSLITNLNDEMLPLRQQLLCSKCDKKFTGAPSKGNGGKFYYYHCRNRCNGS</sequence>
<organism evidence="2 3">
    <name type="scientific">Flavobacterium ginsengisoli</name>
    <dbReference type="NCBI Taxonomy" id="871694"/>
    <lineage>
        <taxon>Bacteria</taxon>
        <taxon>Pseudomonadati</taxon>
        <taxon>Bacteroidota</taxon>
        <taxon>Flavobacteriia</taxon>
        <taxon>Flavobacteriales</taxon>
        <taxon>Flavobacteriaceae</taxon>
        <taxon>Flavobacterium</taxon>
    </lineage>
</organism>
<name>A0ABP7ET77_9FLAO</name>
<reference evidence="3" key="1">
    <citation type="journal article" date="2019" name="Int. J. Syst. Evol. Microbiol.">
        <title>The Global Catalogue of Microorganisms (GCM) 10K type strain sequencing project: providing services to taxonomists for standard genome sequencing and annotation.</title>
        <authorList>
            <consortium name="The Broad Institute Genomics Platform"/>
            <consortium name="The Broad Institute Genome Sequencing Center for Infectious Disease"/>
            <person name="Wu L."/>
            <person name="Ma J."/>
        </authorList>
    </citation>
    <scope>NUCLEOTIDE SEQUENCE [LARGE SCALE GENOMIC DNA]</scope>
    <source>
        <strain evidence="3">JCM 17336</strain>
    </source>
</reference>
<comment type="caution">
    <text evidence="2">The sequence shown here is derived from an EMBL/GenBank/DDBJ whole genome shotgun (WGS) entry which is preliminary data.</text>
</comment>